<keyword evidence="8" id="KW-0472">Membrane</keyword>
<dbReference type="InterPro" id="IPR018060">
    <property type="entry name" value="HTH_AraC"/>
</dbReference>
<dbReference type="EMBL" id="QRQM01000022">
    <property type="protein sequence ID" value="RHN04397.1"/>
    <property type="molecule type" value="Genomic_DNA"/>
</dbReference>
<evidence type="ECO:0000256" key="5">
    <source>
        <dbReference type="ARBA" id="ARBA00023125"/>
    </source>
</evidence>
<dbReference type="InterPro" id="IPR036890">
    <property type="entry name" value="HATPase_C_sf"/>
</dbReference>
<evidence type="ECO:0000256" key="3">
    <source>
        <dbReference type="ARBA" id="ARBA00022553"/>
    </source>
</evidence>
<sequence length="1316" mass="151608">MNRTIIKLFLCLCIVTALPSYAYNTVHYYFRTVDIRNGLSQNSVNCIFQDKKGFMWFGTKDGLSRYDGLSFRIYNNENSNLGRNFITVLYEDSKGNIWVGTDGGLYIYNPILDSLTEFNLVSDKGTVIRDFVTMIRCDEHSNLWISVENQGLFCYNSGENKLRNYLHDAGLANVHRFWLNGNTCWLALYGDNLYYTKADFESPLQPFKDANGNEIFKDDIINCEIVGPHNYTYIASSNGLTEVNFVTGKSRRILDAFARTLEFKSDDELWVGTEKGLYIYNLTTNKITHLTVPDQDDSYALSDNAIYSIYRDSENGMWVGSYFGGVNYYPYQWTYFEKFYPREEIKFFGRRVREICEGNDGTLWIGTEDKGLFNFDPETEKMVPFEHPDIYKNVHALCLDGDDLWVGTFSRGLNKVNLRTRQVKHYFKDKGEGSLTASDAFTVCKTATEDIWIGTTSGLFKYNRSFDNFTHIPQLGNLFVYDILEDFEGNLWFATFSNGVFSYNTQTQQWKSYLSNEKDSTSLSYNKVISICEDSKKRLWFMTMGKGFCRYNRETDNFTRYDTSKGLPNNTVYKMVEDKRGNLWVTSNYGLTCFNPDSEAMHVYTTANGLLSNQFNFQSGYRDKRGRIYFGSINGFVIFDPDNFVENTFLPPVVITDFYLFNKRFSVDTPGSPLRQNITYADNIELDADQNSFAFQVAALSYQAPEMNRLMYKLEGFDQEWYMLGRNSMITYSNLPYGSYTLRIKGSNGDGKWNDVERMLNVRIHPPFYLSVWAYVIYVILVLCSLVATILYFKRRTQERHRLAMEKFEREKERELYSAKIDFFTNVAHEIRTPLTLIKSPLENVLLSKKVSDEIRDDLEVMDLNTNRLLDLVNQLLDFRKTETQGFQLNFVECDVVDILQKTYKRFKPLAREKGLELTIDSPESLYASVDREGLTKIISNLMTNGVKYSETYIRIKLYVEGDQMLLLACNDGRVVPLEMHEEIFKPFVQYKAGVLHSVSGTGIGLPLARSLAELHGGTLCMVDSMESNQFLLSLPIKHAHTIQTKEQVVPEESFESQEAKEEVDSQNRYTLLVVEDSLEMQAFIVKQLSAKYRVLTALNGVEALKVLEEHTVNLVISDVMMPEMDGLELCEHLKSAVDYSHIPVILLTAKTTLQAKIEGMKLGADVYIEKPFSVEYLKVCVSNLLSNREKLRVAFVHSPFEQVNSMAMTKADETFLKTLKEVVVANMQDPDFNLDDMASQLNMSRSSLNRKIKGILDMTPNDYIRLERLKKAVQLLKEGECRINEVCYMIGFNTPSYFAKCFQKQFGVLPKDFIK</sequence>
<dbReference type="Pfam" id="PF07494">
    <property type="entry name" value="Reg_prop"/>
    <property type="match status" value="7"/>
</dbReference>
<reference evidence="15 16" key="1">
    <citation type="submission" date="2018-08" db="EMBL/GenBank/DDBJ databases">
        <title>A genome reference for cultivated species of the human gut microbiota.</title>
        <authorList>
            <person name="Zou Y."/>
            <person name="Xue W."/>
            <person name="Luo G."/>
        </authorList>
    </citation>
    <scope>NUCLEOTIDE SEQUENCE [LARGE SCALE GENOMIC DNA]</scope>
    <source>
        <strain evidence="13 15">AF19-10AC</strain>
        <strain evidence="14 16">AF31-23</strain>
    </source>
</reference>
<dbReference type="InterPro" id="IPR009057">
    <property type="entry name" value="Homeodomain-like_sf"/>
</dbReference>
<protein>
    <recommendedName>
        <fullName evidence="2">histidine kinase</fullName>
        <ecNumber evidence="2">2.7.13.3</ecNumber>
    </recommendedName>
</protein>
<dbReference type="PANTHER" id="PTHR43547">
    <property type="entry name" value="TWO-COMPONENT HISTIDINE KINASE"/>
    <property type="match status" value="1"/>
</dbReference>
<organism evidence="13 15">
    <name type="scientific">Bacteroides intestinalis</name>
    <dbReference type="NCBI Taxonomy" id="329854"/>
    <lineage>
        <taxon>Bacteria</taxon>
        <taxon>Pseudomonadati</taxon>
        <taxon>Bacteroidota</taxon>
        <taxon>Bacteroidia</taxon>
        <taxon>Bacteroidales</taxon>
        <taxon>Bacteroidaceae</taxon>
        <taxon>Bacteroides</taxon>
    </lineage>
</organism>
<dbReference type="PROSITE" id="PS00041">
    <property type="entry name" value="HTH_ARAC_FAMILY_1"/>
    <property type="match status" value="1"/>
</dbReference>
<evidence type="ECO:0000256" key="9">
    <source>
        <dbReference type="SAM" id="SignalP"/>
    </source>
</evidence>
<proteinExistence type="predicted"/>
<name>A0A3E4KUY2_9BACE</name>
<evidence type="ECO:0000256" key="2">
    <source>
        <dbReference type="ARBA" id="ARBA00012438"/>
    </source>
</evidence>
<dbReference type="SUPFAM" id="SSF55874">
    <property type="entry name" value="ATPase domain of HSP90 chaperone/DNA topoisomerase II/histidine kinase"/>
    <property type="match status" value="1"/>
</dbReference>
<dbReference type="Gene3D" id="1.10.287.130">
    <property type="match status" value="1"/>
</dbReference>
<evidence type="ECO:0000256" key="8">
    <source>
        <dbReference type="SAM" id="Phobius"/>
    </source>
</evidence>
<dbReference type="InterPro" id="IPR001789">
    <property type="entry name" value="Sig_transdc_resp-reg_receiver"/>
</dbReference>
<dbReference type="InterPro" id="IPR011110">
    <property type="entry name" value="Reg_prop"/>
</dbReference>
<dbReference type="Gene3D" id="3.30.565.10">
    <property type="entry name" value="Histidine kinase-like ATPase, C-terminal domain"/>
    <property type="match status" value="1"/>
</dbReference>
<dbReference type="SUPFAM" id="SSF52172">
    <property type="entry name" value="CheY-like"/>
    <property type="match status" value="1"/>
</dbReference>
<dbReference type="Gene3D" id="2.130.10.10">
    <property type="entry name" value="YVTN repeat-like/Quinoprotein amine dehydrogenase"/>
    <property type="match status" value="2"/>
</dbReference>
<dbReference type="FunFam" id="1.10.287.130:FF:000045">
    <property type="entry name" value="Two-component system sensor histidine kinase/response regulator"/>
    <property type="match status" value="1"/>
</dbReference>
<dbReference type="InterPro" id="IPR004358">
    <property type="entry name" value="Sig_transdc_His_kin-like_C"/>
</dbReference>
<dbReference type="CDD" id="cd17574">
    <property type="entry name" value="REC_OmpR"/>
    <property type="match status" value="1"/>
</dbReference>
<dbReference type="InterPro" id="IPR011123">
    <property type="entry name" value="Y_Y_Y"/>
</dbReference>
<dbReference type="InterPro" id="IPR018062">
    <property type="entry name" value="HTH_AraC-typ_CS"/>
</dbReference>
<keyword evidence="8" id="KW-1133">Transmembrane helix</keyword>
<evidence type="ECO:0000256" key="7">
    <source>
        <dbReference type="PROSITE-ProRule" id="PRU00169"/>
    </source>
</evidence>
<comment type="catalytic activity">
    <reaction evidence="1">
        <text>ATP + protein L-histidine = ADP + protein N-phospho-L-histidine.</text>
        <dbReference type="EC" id="2.7.13.3"/>
    </reaction>
</comment>
<dbReference type="InterPro" id="IPR003594">
    <property type="entry name" value="HATPase_dom"/>
</dbReference>
<feature type="modified residue" description="4-aspartylphosphate" evidence="7">
    <location>
        <position position="1119"/>
    </location>
</feature>
<accession>A0A3E4KUY2</accession>
<dbReference type="FunFam" id="2.60.40.10:FF:000791">
    <property type="entry name" value="Two-component system sensor histidine kinase/response regulator"/>
    <property type="match status" value="1"/>
</dbReference>
<feature type="domain" description="HTH araC/xylS-type" evidence="10">
    <location>
        <begin position="1218"/>
        <end position="1316"/>
    </location>
</feature>
<dbReference type="EC" id="2.7.13.3" evidence="2"/>
<dbReference type="InterPro" id="IPR013783">
    <property type="entry name" value="Ig-like_fold"/>
</dbReference>
<dbReference type="Gene3D" id="3.40.50.2300">
    <property type="match status" value="1"/>
</dbReference>
<dbReference type="Pfam" id="PF12833">
    <property type="entry name" value="HTH_18"/>
    <property type="match status" value="1"/>
</dbReference>
<evidence type="ECO:0000313" key="13">
    <source>
        <dbReference type="EMBL" id="RGT58379.1"/>
    </source>
</evidence>
<feature type="signal peptide" evidence="9">
    <location>
        <begin position="1"/>
        <end position="22"/>
    </location>
</feature>
<dbReference type="Pfam" id="PF07495">
    <property type="entry name" value="Y_Y_Y"/>
    <property type="match status" value="1"/>
</dbReference>
<evidence type="ECO:0000256" key="4">
    <source>
        <dbReference type="ARBA" id="ARBA00023015"/>
    </source>
</evidence>
<evidence type="ECO:0000256" key="1">
    <source>
        <dbReference type="ARBA" id="ARBA00000085"/>
    </source>
</evidence>
<feature type="domain" description="Histidine kinase" evidence="11">
    <location>
        <begin position="826"/>
        <end position="1039"/>
    </location>
</feature>
<dbReference type="FunFam" id="1.10.10.60:FF:000284">
    <property type="entry name" value="Two-component system sensor histidine kinase/response regulator"/>
    <property type="match status" value="1"/>
</dbReference>
<keyword evidence="13" id="KW-0808">Transferase</keyword>
<dbReference type="SUPFAM" id="SSF46689">
    <property type="entry name" value="Homeodomain-like"/>
    <property type="match status" value="1"/>
</dbReference>
<dbReference type="EMBL" id="QRWT01000001">
    <property type="protein sequence ID" value="RGT58379.1"/>
    <property type="molecule type" value="Genomic_DNA"/>
</dbReference>
<keyword evidence="3 7" id="KW-0597">Phosphoprotein</keyword>
<dbReference type="PANTHER" id="PTHR43547:SF2">
    <property type="entry name" value="HYBRID SIGNAL TRANSDUCTION HISTIDINE KINASE C"/>
    <property type="match status" value="1"/>
</dbReference>
<dbReference type="GO" id="GO:0000155">
    <property type="term" value="F:phosphorelay sensor kinase activity"/>
    <property type="evidence" value="ECO:0007669"/>
    <property type="project" value="InterPro"/>
</dbReference>
<dbReference type="SMART" id="SM00448">
    <property type="entry name" value="REC"/>
    <property type="match status" value="1"/>
</dbReference>
<dbReference type="SMART" id="SM00342">
    <property type="entry name" value="HTH_ARAC"/>
    <property type="match status" value="1"/>
</dbReference>
<dbReference type="InterPro" id="IPR003661">
    <property type="entry name" value="HisK_dim/P_dom"/>
</dbReference>
<dbReference type="GO" id="GO:0043565">
    <property type="term" value="F:sequence-specific DNA binding"/>
    <property type="evidence" value="ECO:0007669"/>
    <property type="project" value="InterPro"/>
</dbReference>
<dbReference type="SUPFAM" id="SSF63829">
    <property type="entry name" value="Calcium-dependent phosphotriesterase"/>
    <property type="match status" value="4"/>
</dbReference>
<dbReference type="RefSeq" id="WP_115503770.1">
    <property type="nucleotide sequence ID" value="NZ_CABMMK010000008.1"/>
</dbReference>
<dbReference type="FunFam" id="3.40.50.2300:FF:000138">
    <property type="entry name" value="Two-component system sensor histidine kinase/response regulator"/>
    <property type="match status" value="1"/>
</dbReference>
<feature type="chain" id="PRO_5043182373" description="histidine kinase" evidence="9">
    <location>
        <begin position="23"/>
        <end position="1316"/>
    </location>
</feature>
<dbReference type="SMART" id="SM00388">
    <property type="entry name" value="HisKA"/>
    <property type="match status" value="1"/>
</dbReference>
<dbReference type="PRINTS" id="PR00344">
    <property type="entry name" value="BCTRLSENSOR"/>
</dbReference>
<dbReference type="CDD" id="cd00082">
    <property type="entry name" value="HisKA"/>
    <property type="match status" value="1"/>
</dbReference>
<evidence type="ECO:0000313" key="14">
    <source>
        <dbReference type="EMBL" id="RHN04397.1"/>
    </source>
</evidence>
<keyword evidence="8" id="KW-0812">Transmembrane</keyword>
<dbReference type="GO" id="GO:0003700">
    <property type="term" value="F:DNA-binding transcription factor activity"/>
    <property type="evidence" value="ECO:0007669"/>
    <property type="project" value="InterPro"/>
</dbReference>
<evidence type="ECO:0000259" key="11">
    <source>
        <dbReference type="PROSITE" id="PS50109"/>
    </source>
</evidence>
<comment type="caution">
    <text evidence="13">The sequence shown here is derived from an EMBL/GenBank/DDBJ whole genome shotgun (WGS) entry which is preliminary data.</text>
</comment>
<dbReference type="InterPro" id="IPR005467">
    <property type="entry name" value="His_kinase_dom"/>
</dbReference>
<feature type="domain" description="Response regulatory" evidence="12">
    <location>
        <begin position="1071"/>
        <end position="1186"/>
    </location>
</feature>
<dbReference type="InterPro" id="IPR011006">
    <property type="entry name" value="CheY-like_superfamily"/>
</dbReference>
<dbReference type="InterPro" id="IPR015943">
    <property type="entry name" value="WD40/YVTN_repeat-like_dom_sf"/>
</dbReference>
<gene>
    <name evidence="13" type="ORF">DWX27_01340</name>
    <name evidence="14" type="ORF">DWZ32_17345</name>
</gene>
<evidence type="ECO:0000259" key="12">
    <source>
        <dbReference type="PROSITE" id="PS50110"/>
    </source>
</evidence>
<dbReference type="FunFam" id="2.130.10.10:FF:000891">
    <property type="entry name" value="Two-component system sensor histidine kinase/response regulator, hybrid (One-component system)"/>
    <property type="match status" value="1"/>
</dbReference>
<dbReference type="PROSITE" id="PS50109">
    <property type="entry name" value="HIS_KIN"/>
    <property type="match status" value="1"/>
</dbReference>
<keyword evidence="5" id="KW-0238">DNA-binding</keyword>
<dbReference type="Pfam" id="PF00512">
    <property type="entry name" value="HisKA"/>
    <property type="match status" value="1"/>
</dbReference>
<evidence type="ECO:0000313" key="15">
    <source>
        <dbReference type="Proteomes" id="UP000284772"/>
    </source>
</evidence>
<keyword evidence="4" id="KW-0805">Transcription regulation</keyword>
<dbReference type="Gene3D" id="2.60.40.10">
    <property type="entry name" value="Immunoglobulins"/>
    <property type="match status" value="1"/>
</dbReference>
<dbReference type="Pfam" id="PF00072">
    <property type="entry name" value="Response_reg"/>
    <property type="match status" value="1"/>
</dbReference>
<dbReference type="Proteomes" id="UP000286003">
    <property type="component" value="Unassembled WGS sequence"/>
</dbReference>
<dbReference type="Gene3D" id="1.10.10.60">
    <property type="entry name" value="Homeodomain-like"/>
    <property type="match status" value="2"/>
</dbReference>
<evidence type="ECO:0000256" key="6">
    <source>
        <dbReference type="ARBA" id="ARBA00023163"/>
    </source>
</evidence>
<keyword evidence="9" id="KW-0732">Signal</keyword>
<feature type="transmembrane region" description="Helical" evidence="8">
    <location>
        <begin position="768"/>
        <end position="793"/>
    </location>
</feature>
<dbReference type="PROSITE" id="PS50110">
    <property type="entry name" value="RESPONSE_REGULATORY"/>
    <property type="match status" value="1"/>
</dbReference>
<dbReference type="Pfam" id="PF02518">
    <property type="entry name" value="HATPase_c"/>
    <property type="match status" value="1"/>
</dbReference>
<dbReference type="PROSITE" id="PS01124">
    <property type="entry name" value="HTH_ARAC_FAMILY_2"/>
    <property type="match status" value="1"/>
</dbReference>
<dbReference type="SUPFAM" id="SSF47384">
    <property type="entry name" value="Homodimeric domain of signal transducing histidine kinase"/>
    <property type="match status" value="1"/>
</dbReference>
<evidence type="ECO:0000313" key="16">
    <source>
        <dbReference type="Proteomes" id="UP000286003"/>
    </source>
</evidence>
<dbReference type="SMART" id="SM00387">
    <property type="entry name" value="HATPase_c"/>
    <property type="match status" value="1"/>
</dbReference>
<dbReference type="InterPro" id="IPR036097">
    <property type="entry name" value="HisK_dim/P_sf"/>
</dbReference>
<keyword evidence="6" id="KW-0804">Transcription</keyword>
<keyword evidence="13" id="KW-0418">Kinase</keyword>
<evidence type="ECO:0000259" key="10">
    <source>
        <dbReference type="PROSITE" id="PS01124"/>
    </source>
</evidence>
<dbReference type="Proteomes" id="UP000284772">
    <property type="component" value="Unassembled WGS sequence"/>
</dbReference>